<keyword evidence="6" id="KW-1185">Reference proteome</keyword>
<keyword evidence="1" id="KW-0378">Hydrolase</keyword>
<feature type="region of interest" description="Disordered" evidence="2">
    <location>
        <begin position="185"/>
        <end position="211"/>
    </location>
</feature>
<sequence>MLPTHRLLLAPIGAALLATSGFSADQGYQLPPPELQALVDAPRTPGFSLGSQRTKAMIINRPGMPGIREVAAPELKLAGIRLNPTMRAMTRYSFGDRLTLIDIASGQERVVSGLPPKPRIADYAWSADERWFAFSHWGEQGVELWLVDTQSASARRLLHEPLNATSSGGFAWLGSSHRLLVKLPPKGQPPQPQAPTVPTGPKIQESRGGPVSQLRTYPDMLKTAYDADLLEWQLDSQLGLVSLDGKLERFGPNARIIGAQPSPDGQRVLVTTLHRPYSTLVPLWLFPQKVEIWDLAGNKQVTLSERPLTERIPPGNDAVLPGRRDFGWRADAPATVYWAEAQDEGDPSRPAKIRDALFMLAAPFTAAPQKLIEVGFRLQEVEWSSGELALVTEDWWKSRDTRTWRIQPDRPAQAPELLVERKREDRYADPGHPMFARNQYGQPVVRLSADGKSFFLSGEGASPEGDRPFVDRYEISSHKTTRLWRSEAPHYEIAVAMVDDERIVTSRESNQERPNYYLRHLGQAKSPMALTRFPHPTPQLVGVQKQLLRYKRADGVDLTGTLYLPPGYEAKRDGPLPLLMWAYPQEFKTAQAASQVTDSPYRFNWISVMGPQAMLARGYAVLDDPTMPIIGEGNKEPNDSYVEQLTASAKAAVDEVVRLGVADRDRIAIGGHSYGAFMTANLLAHTRLFRAGIARSGAYNRTLTPFGFQAEDRNFWQAQTTYQVMSPFNHADKIKDPLLLIHGETDSNPGTFPVQSERFFQALQGLGATARLVMLPSELHGYNARESVMHMLWEQDRWLDQYLKQAKPRESETAQPPAKPA</sequence>
<feature type="compositionally biased region" description="Pro residues" evidence="2">
    <location>
        <begin position="186"/>
        <end position="195"/>
    </location>
</feature>
<dbReference type="InterPro" id="IPR011042">
    <property type="entry name" value="6-blade_b-propeller_TolB-like"/>
</dbReference>
<keyword evidence="3" id="KW-0732">Signal</keyword>
<dbReference type="Pfam" id="PF00326">
    <property type="entry name" value="Peptidase_S9"/>
    <property type="match status" value="1"/>
</dbReference>
<proteinExistence type="predicted"/>
<feature type="domain" description="Peptidase S9 prolyl oligopeptidase catalytic" evidence="4">
    <location>
        <begin position="651"/>
        <end position="805"/>
    </location>
</feature>
<dbReference type="InterPro" id="IPR029058">
    <property type="entry name" value="AB_hydrolase_fold"/>
</dbReference>
<evidence type="ECO:0000256" key="2">
    <source>
        <dbReference type="SAM" id="MobiDB-lite"/>
    </source>
</evidence>
<dbReference type="PANTHER" id="PTHR42776">
    <property type="entry name" value="SERINE PEPTIDASE S9 FAMILY MEMBER"/>
    <property type="match status" value="1"/>
</dbReference>
<reference evidence="6" key="1">
    <citation type="journal article" date="2019" name="Int. J. Syst. Evol. Microbiol.">
        <title>The Global Catalogue of Microorganisms (GCM) 10K type strain sequencing project: providing services to taxonomists for standard genome sequencing and annotation.</title>
        <authorList>
            <consortium name="The Broad Institute Genomics Platform"/>
            <consortium name="The Broad Institute Genome Sequencing Center for Infectious Disease"/>
            <person name="Wu L."/>
            <person name="Ma J."/>
        </authorList>
    </citation>
    <scope>NUCLEOTIDE SEQUENCE [LARGE SCALE GENOMIC DNA]</scope>
    <source>
        <strain evidence="6">LMG 29894</strain>
    </source>
</reference>
<dbReference type="Gene3D" id="3.40.50.1820">
    <property type="entry name" value="alpha/beta hydrolase"/>
    <property type="match status" value="1"/>
</dbReference>
<organism evidence="5 6">
    <name type="scientific">Chitinimonas lacunae</name>
    <dbReference type="NCBI Taxonomy" id="1963018"/>
    <lineage>
        <taxon>Bacteria</taxon>
        <taxon>Pseudomonadati</taxon>
        <taxon>Pseudomonadota</taxon>
        <taxon>Betaproteobacteria</taxon>
        <taxon>Neisseriales</taxon>
        <taxon>Chitinibacteraceae</taxon>
        <taxon>Chitinimonas</taxon>
    </lineage>
</organism>
<dbReference type="PANTHER" id="PTHR42776:SF28">
    <property type="entry name" value="GLUTAMYL ENDOPEPTIDASE, CHLOROPLASTIC-RELATED"/>
    <property type="match status" value="1"/>
</dbReference>
<evidence type="ECO:0000259" key="4">
    <source>
        <dbReference type="Pfam" id="PF00326"/>
    </source>
</evidence>
<evidence type="ECO:0000256" key="3">
    <source>
        <dbReference type="SAM" id="SignalP"/>
    </source>
</evidence>
<feature type="chain" id="PRO_5046084828" evidence="3">
    <location>
        <begin position="24"/>
        <end position="821"/>
    </location>
</feature>
<evidence type="ECO:0000313" key="6">
    <source>
        <dbReference type="Proteomes" id="UP001595791"/>
    </source>
</evidence>
<dbReference type="Gene3D" id="2.120.10.30">
    <property type="entry name" value="TolB, C-terminal domain"/>
    <property type="match status" value="1"/>
</dbReference>
<dbReference type="SUPFAM" id="SSF82171">
    <property type="entry name" value="DPP6 N-terminal domain-like"/>
    <property type="match status" value="1"/>
</dbReference>
<dbReference type="RefSeq" id="WP_378163396.1">
    <property type="nucleotide sequence ID" value="NZ_JBHSBU010000001.1"/>
</dbReference>
<evidence type="ECO:0000256" key="1">
    <source>
        <dbReference type="ARBA" id="ARBA00022801"/>
    </source>
</evidence>
<protein>
    <submittedName>
        <fullName evidence="5">Prolyl oligopeptidase family serine peptidase</fullName>
    </submittedName>
</protein>
<evidence type="ECO:0000313" key="5">
    <source>
        <dbReference type="EMBL" id="MFC4159536.1"/>
    </source>
</evidence>
<dbReference type="EMBL" id="JBHSBU010000001">
    <property type="protein sequence ID" value="MFC4159536.1"/>
    <property type="molecule type" value="Genomic_DNA"/>
</dbReference>
<dbReference type="SUPFAM" id="SSF53474">
    <property type="entry name" value="alpha/beta-Hydrolases"/>
    <property type="match status" value="1"/>
</dbReference>
<name>A0ABV8MR44_9NEIS</name>
<accession>A0ABV8MR44</accession>
<comment type="caution">
    <text evidence="5">The sequence shown here is derived from an EMBL/GenBank/DDBJ whole genome shotgun (WGS) entry which is preliminary data.</text>
</comment>
<feature type="signal peptide" evidence="3">
    <location>
        <begin position="1"/>
        <end position="23"/>
    </location>
</feature>
<dbReference type="InterPro" id="IPR001375">
    <property type="entry name" value="Peptidase_S9_cat"/>
</dbReference>
<dbReference type="Proteomes" id="UP001595791">
    <property type="component" value="Unassembled WGS sequence"/>
</dbReference>
<gene>
    <name evidence="5" type="ORF">ACFOW7_09260</name>
</gene>